<name>A0A6G1GKL3_9PEZI</name>
<feature type="compositionally biased region" description="Basic and acidic residues" evidence="1">
    <location>
        <begin position="136"/>
        <end position="147"/>
    </location>
</feature>
<accession>A0A6G1GKL3</accession>
<protein>
    <submittedName>
        <fullName evidence="2">Uncharacterized protein</fullName>
    </submittedName>
</protein>
<feature type="region of interest" description="Disordered" evidence="1">
    <location>
        <begin position="333"/>
        <end position="354"/>
    </location>
</feature>
<sequence length="929" mass="102529">MSRKPDHAPPSSQHLIQYSLRTSRRRRALSSTVNTFPGTQQAPQSLVNRLLNRNGTSEGTERRGSLGSLFGRKTRSHDADTGRQGVSVSGTSLPLPGARGGFGESARVGRRDVNSHEYRRENASSSLFSIEETDKETEHGGGHRDAGHGMASQPLARERATQEHLQVGSNSRMVAALRELETSENNWEVGSLLRMVRSDRGEESPPPDEGNRSKEKAKGKELDDKKQQPEDGSQSPNIDTVYRVRKLDPNIDSNPEIGLAEDGSFIDVRGSQGGVETVLRTRKLGPSLPRKGQHRNYANEQGTVGPEQKGVEQSADHQFEALPQDIEAFFPVESPTSLEPGPSTRLNGPSSPDVHVEYPRESLLGFERDVEPSTGRLWPPLTPNTPTMSRYGPMLFHLDDLEIDTDVSYPPSPPLSSPTLNAMGRKEDDSPQSSRTLNAQVGQLHASSSSQNPLSNPHDHSREASVMPDIMDRLAQLAKQHDEEVRELSNLASLDGANDADFSWDDAIVLLDNRDSPTGGMRRNDMFLSLSSLGMDSSTIQRLRNDDENYPFKDNRLDILSSFTSTEPPSSLTKPDALQTATKELSDTADATLSLLAHFRSQDPTGPFALVNTETELSALESVKKYTHLLLTLLQYNAIAPSTREVAQADIIANIGVSAVNRAVQRGAEIEIVRGELKARWDVARERHEAERQGLRMRRRGIVKKISLATNADERLTAEADASNKRVGEEGEFFLQEELETTDLHIRMLHKRIFEECAHGYLRELLQASWPEVQEKLDDIEALYVLFTAQRKMLSPLIREQDETLAVLERHDSIVGSALAEIAGVEAHVDVVGALVEVAEEACEEVVRCMERVGLGVQLAETSGDVFVAEAGELMLRTWDELATVKESCGMTMEDLEYVDEALRRVDRGLVEDFEGLAEADSVTIGVFG</sequence>
<feature type="compositionally biased region" description="Basic and acidic residues" evidence="1">
    <location>
        <begin position="107"/>
        <end position="122"/>
    </location>
</feature>
<gene>
    <name evidence="2" type="ORF">K402DRAFT_425360</name>
</gene>
<dbReference type="Proteomes" id="UP000800041">
    <property type="component" value="Unassembled WGS sequence"/>
</dbReference>
<dbReference type="AlphaFoldDB" id="A0A6G1GKL3"/>
<feature type="region of interest" description="Disordered" evidence="1">
    <location>
        <begin position="285"/>
        <end position="308"/>
    </location>
</feature>
<organism evidence="2 3">
    <name type="scientific">Aulographum hederae CBS 113979</name>
    <dbReference type="NCBI Taxonomy" id="1176131"/>
    <lineage>
        <taxon>Eukaryota</taxon>
        <taxon>Fungi</taxon>
        <taxon>Dikarya</taxon>
        <taxon>Ascomycota</taxon>
        <taxon>Pezizomycotina</taxon>
        <taxon>Dothideomycetes</taxon>
        <taxon>Pleosporomycetidae</taxon>
        <taxon>Aulographales</taxon>
        <taxon>Aulographaceae</taxon>
    </lineage>
</organism>
<evidence type="ECO:0000313" key="2">
    <source>
        <dbReference type="EMBL" id="KAF1981503.1"/>
    </source>
</evidence>
<feature type="region of interest" description="Disordered" evidence="1">
    <location>
        <begin position="53"/>
        <end position="169"/>
    </location>
</feature>
<feature type="compositionally biased region" description="Basic and acidic residues" evidence="1">
    <location>
        <begin position="196"/>
        <end position="229"/>
    </location>
</feature>
<feature type="compositionally biased region" description="Polar residues" evidence="1">
    <location>
        <begin position="431"/>
        <end position="455"/>
    </location>
</feature>
<feature type="region of interest" description="Disordered" evidence="1">
    <location>
        <begin position="405"/>
        <end position="462"/>
    </location>
</feature>
<keyword evidence="3" id="KW-1185">Reference proteome</keyword>
<dbReference type="EMBL" id="ML977198">
    <property type="protein sequence ID" value="KAF1981503.1"/>
    <property type="molecule type" value="Genomic_DNA"/>
</dbReference>
<reference evidence="2" key="1">
    <citation type="journal article" date="2020" name="Stud. Mycol.">
        <title>101 Dothideomycetes genomes: a test case for predicting lifestyles and emergence of pathogens.</title>
        <authorList>
            <person name="Haridas S."/>
            <person name="Albert R."/>
            <person name="Binder M."/>
            <person name="Bloem J."/>
            <person name="Labutti K."/>
            <person name="Salamov A."/>
            <person name="Andreopoulos B."/>
            <person name="Baker S."/>
            <person name="Barry K."/>
            <person name="Bills G."/>
            <person name="Bluhm B."/>
            <person name="Cannon C."/>
            <person name="Castanera R."/>
            <person name="Culley D."/>
            <person name="Daum C."/>
            <person name="Ezra D."/>
            <person name="Gonzalez J."/>
            <person name="Henrissat B."/>
            <person name="Kuo A."/>
            <person name="Liang C."/>
            <person name="Lipzen A."/>
            <person name="Lutzoni F."/>
            <person name="Magnuson J."/>
            <person name="Mondo S."/>
            <person name="Nolan M."/>
            <person name="Ohm R."/>
            <person name="Pangilinan J."/>
            <person name="Park H.-J."/>
            <person name="Ramirez L."/>
            <person name="Alfaro M."/>
            <person name="Sun H."/>
            <person name="Tritt A."/>
            <person name="Yoshinaga Y."/>
            <person name="Zwiers L.-H."/>
            <person name="Turgeon B."/>
            <person name="Goodwin S."/>
            <person name="Spatafora J."/>
            <person name="Crous P."/>
            <person name="Grigoriev I."/>
        </authorList>
    </citation>
    <scope>NUCLEOTIDE SEQUENCE</scope>
    <source>
        <strain evidence="2">CBS 113979</strain>
    </source>
</reference>
<evidence type="ECO:0000256" key="1">
    <source>
        <dbReference type="SAM" id="MobiDB-lite"/>
    </source>
</evidence>
<evidence type="ECO:0000313" key="3">
    <source>
        <dbReference type="Proteomes" id="UP000800041"/>
    </source>
</evidence>
<feature type="region of interest" description="Disordered" evidence="1">
    <location>
        <begin position="196"/>
        <end position="241"/>
    </location>
</feature>
<proteinExistence type="predicted"/>